<dbReference type="EMBL" id="NMUJ01000011">
    <property type="protein sequence ID" value="OYV03297.1"/>
    <property type="molecule type" value="Genomic_DNA"/>
</dbReference>
<dbReference type="AlphaFoldDB" id="A0A257LUG9"/>
<reference evidence="3" key="1">
    <citation type="submission" date="2017-07" db="EMBL/GenBank/DDBJ databases">
        <title>Novel pathways for hydrocarbon cycling and metabolic interdependencies in hydrothermal sediment communities.</title>
        <authorList>
            <person name="Dombrowski N."/>
            <person name="Seitz K."/>
            <person name="Teske A."/>
            <person name="Baker B."/>
        </authorList>
    </citation>
    <scope>NUCLEOTIDE SEQUENCE [LARGE SCALE GENOMIC DNA]</scope>
</reference>
<evidence type="ECO:0000313" key="3">
    <source>
        <dbReference type="Proteomes" id="UP000216312"/>
    </source>
</evidence>
<accession>A0A257LUG9</accession>
<feature type="transmembrane region" description="Helical" evidence="1">
    <location>
        <begin position="64"/>
        <end position="85"/>
    </location>
</feature>
<keyword evidence="1" id="KW-1133">Transmembrane helix</keyword>
<comment type="caution">
    <text evidence="2">The sequence shown here is derived from an EMBL/GenBank/DDBJ whole genome shotgun (WGS) entry which is preliminary data.</text>
</comment>
<name>A0A257LUG9_UNCW3</name>
<gene>
    <name evidence="2" type="ORF">CGW93_01595</name>
</gene>
<keyword evidence="1" id="KW-0812">Transmembrane</keyword>
<protein>
    <submittedName>
        <fullName evidence="2">Uncharacterized protein</fullName>
    </submittedName>
</protein>
<proteinExistence type="predicted"/>
<evidence type="ECO:0000256" key="1">
    <source>
        <dbReference type="SAM" id="Phobius"/>
    </source>
</evidence>
<feature type="transmembrane region" description="Helical" evidence="1">
    <location>
        <begin position="12"/>
        <end position="30"/>
    </location>
</feature>
<keyword evidence="1" id="KW-0472">Membrane</keyword>
<dbReference type="Proteomes" id="UP000216312">
    <property type="component" value="Unassembled WGS sequence"/>
</dbReference>
<sequence length="135" mass="15926">MWYFQLSRRWYWISRIAIGISLGVGAGMEFKNQFMLIMPQITASFKPIFVRNAQEMLQFSFNNFFMVFTIVAVLSYFFFSFEFKYKGIKFLPRAGRLLLMISFGAFFGNTVMTRFAVFIDRIQFLIQQWLHVGGG</sequence>
<feature type="transmembrane region" description="Helical" evidence="1">
    <location>
        <begin position="97"/>
        <end position="119"/>
    </location>
</feature>
<organism evidence="2 3">
    <name type="scientific">candidate division WOR-3 bacterium 4484_18</name>
    <dbReference type="NCBI Taxonomy" id="2020626"/>
    <lineage>
        <taxon>Bacteria</taxon>
        <taxon>Bacteria division WOR-3</taxon>
    </lineage>
</organism>
<evidence type="ECO:0000313" key="2">
    <source>
        <dbReference type="EMBL" id="OYV03297.1"/>
    </source>
</evidence>